<evidence type="ECO:0000259" key="2">
    <source>
        <dbReference type="SMART" id="SM01204"/>
    </source>
</evidence>
<dbReference type="InterPro" id="IPR013702">
    <property type="entry name" value="FIST_domain_N"/>
</dbReference>
<proteinExistence type="predicted"/>
<dbReference type="OrthoDB" id="343514at2"/>
<protein>
    <submittedName>
        <fullName evidence="3">Uncharacterized conserved protein, contains FIST_N domain</fullName>
    </submittedName>
</protein>
<dbReference type="PANTHER" id="PTHR40252">
    <property type="entry name" value="BLR0328 PROTEIN"/>
    <property type="match status" value="1"/>
</dbReference>
<organism evidence="3 4">
    <name type="scientific">Desulfuromusa kysingii</name>
    <dbReference type="NCBI Taxonomy" id="37625"/>
    <lineage>
        <taxon>Bacteria</taxon>
        <taxon>Pseudomonadati</taxon>
        <taxon>Thermodesulfobacteriota</taxon>
        <taxon>Desulfuromonadia</taxon>
        <taxon>Desulfuromonadales</taxon>
        <taxon>Geopsychrobacteraceae</taxon>
        <taxon>Desulfuromusa</taxon>
    </lineage>
</organism>
<dbReference type="Pfam" id="PF10442">
    <property type="entry name" value="FIST_C"/>
    <property type="match status" value="1"/>
</dbReference>
<dbReference type="InterPro" id="IPR019494">
    <property type="entry name" value="FIST_C"/>
</dbReference>
<evidence type="ECO:0000313" key="3">
    <source>
        <dbReference type="EMBL" id="SEA26024.1"/>
    </source>
</evidence>
<reference evidence="3 4" key="1">
    <citation type="submission" date="2016-10" db="EMBL/GenBank/DDBJ databases">
        <authorList>
            <person name="de Groot N.N."/>
        </authorList>
    </citation>
    <scope>NUCLEOTIDE SEQUENCE [LARGE SCALE GENOMIC DNA]</scope>
    <source>
        <strain evidence="3 4">DSM 7343</strain>
    </source>
</reference>
<name>A0A1H3ZRY3_9BACT</name>
<evidence type="ECO:0000259" key="1">
    <source>
        <dbReference type="SMART" id="SM00897"/>
    </source>
</evidence>
<feature type="domain" description="FIST C-domain" evidence="2">
    <location>
        <begin position="238"/>
        <end position="389"/>
    </location>
</feature>
<dbReference type="SMART" id="SM01204">
    <property type="entry name" value="FIST_C"/>
    <property type="match status" value="1"/>
</dbReference>
<dbReference type="Pfam" id="PF08495">
    <property type="entry name" value="FIST"/>
    <property type="match status" value="1"/>
</dbReference>
<gene>
    <name evidence="3" type="ORF">SAMN05660420_01637</name>
</gene>
<sequence>MNVGIGYCNDRDAFGAGHSAATEAARKGGMTKPDLALVFCSGQLDPDEYVKGVKEVIGDTPIVGGSALGIITNDELSYKGAPSGVALLQSEQIKFQIVSADQLDVDTVAAGQNLAEQLVKSATDRLLLMFYDSVKTPASATSPPQMNASPALIAGIESVLSSAFPIIGAGVVADFQFSNTHQFCGDSIGQQSVVGALLSGDIHVYSSVIHGCSPIDGRYYQITKMDGANLYELDGKPIVDIIDELYGNQDWRNQFPLKLLTIGVNNAEKFQQNQQDESNYVNRLITGMLPDASGIGLFEPDLKEGMEIQFMLRDGNLMIESARDNSERLLKQIVAEGKTPVFGLYINCAGRSAEYSNTESEEAAEIQTTMNKYSVPLLGFYSGVEVAPIYGRNRGLDWTGVLMILAEDT</sequence>
<dbReference type="PANTHER" id="PTHR40252:SF2">
    <property type="entry name" value="BLR0328 PROTEIN"/>
    <property type="match status" value="1"/>
</dbReference>
<dbReference type="SMART" id="SM00897">
    <property type="entry name" value="FIST"/>
    <property type="match status" value="1"/>
</dbReference>
<feature type="domain" description="FIST" evidence="1">
    <location>
        <begin position="32"/>
        <end position="237"/>
    </location>
</feature>
<dbReference type="AlphaFoldDB" id="A0A1H3ZRY3"/>
<dbReference type="EMBL" id="FNQN01000004">
    <property type="protein sequence ID" value="SEA26024.1"/>
    <property type="molecule type" value="Genomic_DNA"/>
</dbReference>
<keyword evidence="4" id="KW-1185">Reference proteome</keyword>
<dbReference type="STRING" id="37625.SAMN05660420_01637"/>
<dbReference type="RefSeq" id="WP_092346591.1">
    <property type="nucleotide sequence ID" value="NZ_FNQN01000004.1"/>
</dbReference>
<dbReference type="Proteomes" id="UP000199409">
    <property type="component" value="Unassembled WGS sequence"/>
</dbReference>
<evidence type="ECO:0000313" key="4">
    <source>
        <dbReference type="Proteomes" id="UP000199409"/>
    </source>
</evidence>
<accession>A0A1H3ZRY3</accession>